<dbReference type="Proteomes" id="UP000054516">
    <property type="component" value="Unassembled WGS sequence"/>
</dbReference>
<keyword evidence="3" id="KW-1185">Reference proteome</keyword>
<feature type="compositionally biased region" description="Polar residues" evidence="1">
    <location>
        <begin position="201"/>
        <end position="210"/>
    </location>
</feature>
<feature type="compositionally biased region" description="Basic and acidic residues" evidence="1">
    <location>
        <begin position="452"/>
        <end position="464"/>
    </location>
</feature>
<reference evidence="2" key="1">
    <citation type="submission" date="2016-03" db="EMBL/GenBank/DDBJ databases">
        <title>Draft genome sequence of Rosellinia necatrix.</title>
        <authorList>
            <person name="Kanematsu S."/>
        </authorList>
    </citation>
    <scope>NUCLEOTIDE SEQUENCE [LARGE SCALE GENOMIC DNA]</scope>
    <source>
        <strain evidence="2">W97</strain>
    </source>
</reference>
<evidence type="ECO:0000256" key="1">
    <source>
        <dbReference type="SAM" id="MobiDB-lite"/>
    </source>
</evidence>
<sequence>MSISRSPTLHEHMEVSNVAGDQQREAEARSEAAARERRRSRRSWRNCGGLLGCPPICCCAADMGDSEDGAPMDDLDEHGRRRQGPGPGTSAGAQEQPQPGAASERPPEPAPDERPPGSSAEARGDASSSDTVMSVPLLVRLFPAFIEPGVWPSEKELSSNYEPTTPLRWLRPAVGNMGNSRLRPVKEEPALSLVEMAAPSTGPSSASDPTSKPRLPIEGRPPTNLTDKPLPSVTRVYPTSKTQITLLPEMPSFKPNGTGLPSEVTLTIKVSRSETSPLLRKLWSLKSSQLKSPSPEAIELAPVKPPSAPSAPSEDAGPGSSCSKKCEDISGPPSDVQTSHPSESPLSGRPSAPTPGKQVRFDTNASVVYEAPPAPSSSSSSSSLSSSGENGRSTSTNDSKADIAGEASNQGGGGSETAPPNGAGDGPSGLPGVAQTADKVNGVVAPAAGKADGADRDRGGDGSDGHASTTAEEEGLDNGRHADDDESSAGGSKMVFFDARLHRAEAADEAPTPDGDGKGGDNDNDNGNGNGTGLEETRRVPGSDKRGGGDGDGDGGPVIVNKPGFVAT</sequence>
<feature type="region of interest" description="Disordered" evidence="1">
    <location>
        <begin position="197"/>
        <end position="235"/>
    </location>
</feature>
<accession>A0A1S7UM30</accession>
<feature type="compositionally biased region" description="Polar residues" evidence="1">
    <location>
        <begin position="335"/>
        <end position="345"/>
    </location>
</feature>
<feature type="compositionally biased region" description="Basic and acidic residues" evidence="1">
    <location>
        <begin position="105"/>
        <end position="115"/>
    </location>
</feature>
<feature type="region of interest" description="Disordered" evidence="1">
    <location>
        <begin position="1"/>
        <end position="130"/>
    </location>
</feature>
<feature type="compositionally biased region" description="Low complexity" evidence="1">
    <location>
        <begin position="310"/>
        <end position="321"/>
    </location>
</feature>
<protein>
    <submittedName>
        <fullName evidence="2">Uncharacterized protein</fullName>
    </submittedName>
</protein>
<evidence type="ECO:0000313" key="2">
    <source>
        <dbReference type="EMBL" id="GAP84390.2"/>
    </source>
</evidence>
<feature type="compositionally biased region" description="Basic and acidic residues" evidence="1">
    <location>
        <begin position="22"/>
        <end position="35"/>
    </location>
</feature>
<organism evidence="2">
    <name type="scientific">Rosellinia necatrix</name>
    <name type="common">White root-rot fungus</name>
    <dbReference type="NCBI Taxonomy" id="77044"/>
    <lineage>
        <taxon>Eukaryota</taxon>
        <taxon>Fungi</taxon>
        <taxon>Dikarya</taxon>
        <taxon>Ascomycota</taxon>
        <taxon>Pezizomycotina</taxon>
        <taxon>Sordariomycetes</taxon>
        <taxon>Xylariomycetidae</taxon>
        <taxon>Xylariales</taxon>
        <taxon>Xylariaceae</taxon>
        <taxon>Rosellinia</taxon>
    </lineage>
</organism>
<gene>
    <name evidence="2" type="ORF">SAMD00023353_0702090</name>
</gene>
<feature type="compositionally biased region" description="Acidic residues" evidence="1">
    <location>
        <begin position="64"/>
        <end position="76"/>
    </location>
</feature>
<feature type="region of interest" description="Disordered" evidence="1">
    <location>
        <begin position="287"/>
        <end position="568"/>
    </location>
</feature>
<evidence type="ECO:0000313" key="3">
    <source>
        <dbReference type="Proteomes" id="UP000054516"/>
    </source>
</evidence>
<dbReference type="EMBL" id="DF977452">
    <property type="protein sequence ID" value="GAP84390.2"/>
    <property type="molecule type" value="Genomic_DNA"/>
</dbReference>
<dbReference type="AlphaFoldDB" id="A0A1S7UM30"/>
<proteinExistence type="predicted"/>
<feature type="compositionally biased region" description="Low complexity" evidence="1">
    <location>
        <begin position="376"/>
        <end position="387"/>
    </location>
</feature>
<feature type="compositionally biased region" description="Polar residues" evidence="1">
    <location>
        <begin position="388"/>
        <end position="398"/>
    </location>
</feature>
<dbReference type="OMA" id="KCEDISG"/>
<name>A0A1S7UM30_ROSNE</name>
<feature type="compositionally biased region" description="Low complexity" evidence="1">
    <location>
        <begin position="90"/>
        <end position="104"/>
    </location>
</feature>
<feature type="compositionally biased region" description="Basic and acidic residues" evidence="1">
    <location>
        <begin position="535"/>
        <end position="549"/>
    </location>
</feature>